<keyword evidence="3" id="KW-1185">Reference proteome</keyword>
<dbReference type="AlphaFoldDB" id="A0A1I5NKM7"/>
<name>A0A1I5NKM7_9ACTN</name>
<evidence type="ECO:0000313" key="2">
    <source>
        <dbReference type="EMBL" id="SFP22355.1"/>
    </source>
</evidence>
<gene>
    <name evidence="2" type="ORF">SAMN05660464_2575</name>
</gene>
<accession>A0A1I5NKM7</accession>
<dbReference type="RefSeq" id="WP_091109411.1">
    <property type="nucleotide sequence ID" value="NZ_FOWQ01000003.1"/>
</dbReference>
<evidence type="ECO:0000256" key="1">
    <source>
        <dbReference type="SAM" id="MobiDB-lite"/>
    </source>
</evidence>
<evidence type="ECO:0000313" key="3">
    <source>
        <dbReference type="Proteomes" id="UP000198857"/>
    </source>
</evidence>
<feature type="region of interest" description="Disordered" evidence="1">
    <location>
        <begin position="63"/>
        <end position="99"/>
    </location>
</feature>
<proteinExistence type="predicted"/>
<dbReference type="EMBL" id="FOWQ01000003">
    <property type="protein sequence ID" value="SFP22355.1"/>
    <property type="molecule type" value="Genomic_DNA"/>
</dbReference>
<reference evidence="3" key="1">
    <citation type="submission" date="2016-10" db="EMBL/GenBank/DDBJ databases">
        <authorList>
            <person name="Varghese N."/>
            <person name="Submissions S."/>
        </authorList>
    </citation>
    <scope>NUCLEOTIDE SEQUENCE [LARGE SCALE GENOMIC DNA]</scope>
    <source>
        <strain evidence="3">DSM 44208</strain>
    </source>
</reference>
<protein>
    <submittedName>
        <fullName evidence="2">Uncharacterized protein</fullName>
    </submittedName>
</protein>
<sequence length="99" mass="10370">MRGPAADHQRRLTAGMVDVQDELRLVRGGGAGVRLQRRAGVAAAADGGGEAVTVAVVAGQWRRQRRRTPAGAPARLRGTRHLPLTTSERVLTDAADGPA</sequence>
<organism evidence="2 3">
    <name type="scientific">Geodermatophilus dictyosporus</name>
    <dbReference type="NCBI Taxonomy" id="1523247"/>
    <lineage>
        <taxon>Bacteria</taxon>
        <taxon>Bacillati</taxon>
        <taxon>Actinomycetota</taxon>
        <taxon>Actinomycetes</taxon>
        <taxon>Geodermatophilales</taxon>
        <taxon>Geodermatophilaceae</taxon>
        <taxon>Geodermatophilus</taxon>
    </lineage>
</organism>
<dbReference type="Proteomes" id="UP000198857">
    <property type="component" value="Unassembled WGS sequence"/>
</dbReference>